<reference evidence="12 13" key="1">
    <citation type="submission" date="2019-03" db="EMBL/GenBank/DDBJ databases">
        <title>Cohnella endophytica sp. nov., a novel endophytic bacterium isolated from bark of Sonneratia apetala.</title>
        <authorList>
            <person name="Tuo L."/>
        </authorList>
    </citation>
    <scope>NUCLEOTIDE SEQUENCE [LARGE SCALE GENOMIC DNA]</scope>
    <source>
        <strain evidence="12 13">CCTCC AB 208254</strain>
    </source>
</reference>
<dbReference type="OrthoDB" id="9766104at2"/>
<keyword evidence="6" id="KW-0677">Repeat</keyword>
<dbReference type="SUPFAM" id="SSF52540">
    <property type="entry name" value="P-loop containing nucleoside triphosphate hydrolases"/>
    <property type="match status" value="2"/>
</dbReference>
<comment type="subcellular location">
    <subcellularLocation>
        <location evidence="2">Cell inner membrane</location>
    </subcellularLocation>
    <subcellularLocation>
        <location evidence="1">Cell membrane</location>
        <topology evidence="1">Peripheral membrane protein</topology>
    </subcellularLocation>
</comment>
<dbReference type="CDD" id="cd03216">
    <property type="entry name" value="ABC_Carb_Monos_I"/>
    <property type="match status" value="1"/>
</dbReference>
<dbReference type="GO" id="GO:0005886">
    <property type="term" value="C:plasma membrane"/>
    <property type="evidence" value="ECO:0007669"/>
    <property type="project" value="UniProtKB-SubCell"/>
</dbReference>
<dbReference type="RefSeq" id="WP_135153912.1">
    <property type="nucleotide sequence ID" value="NZ_SOMN01000035.1"/>
</dbReference>
<gene>
    <name evidence="12" type="ORF">E2980_19480</name>
</gene>
<dbReference type="GO" id="GO:0016887">
    <property type="term" value="F:ATP hydrolysis activity"/>
    <property type="evidence" value="ECO:0007669"/>
    <property type="project" value="InterPro"/>
</dbReference>
<keyword evidence="5" id="KW-0762">Sugar transport</keyword>
<keyword evidence="7" id="KW-0547">Nucleotide-binding</keyword>
<dbReference type="InterPro" id="IPR027417">
    <property type="entry name" value="P-loop_NTPase"/>
</dbReference>
<protein>
    <submittedName>
        <fullName evidence="12">Sugar ABC transporter ATP-binding protein</fullName>
    </submittedName>
</protein>
<dbReference type="InterPro" id="IPR003593">
    <property type="entry name" value="AAA+_ATPase"/>
</dbReference>
<feature type="domain" description="ABC transporter" evidence="11">
    <location>
        <begin position="6"/>
        <end position="243"/>
    </location>
</feature>
<evidence type="ECO:0000313" key="13">
    <source>
        <dbReference type="Proteomes" id="UP000297900"/>
    </source>
</evidence>
<evidence type="ECO:0000256" key="9">
    <source>
        <dbReference type="ARBA" id="ARBA00022967"/>
    </source>
</evidence>
<keyword evidence="3" id="KW-0813">Transport</keyword>
<keyword evidence="9" id="KW-1278">Translocase</keyword>
<evidence type="ECO:0000256" key="6">
    <source>
        <dbReference type="ARBA" id="ARBA00022737"/>
    </source>
</evidence>
<dbReference type="SMART" id="SM00382">
    <property type="entry name" value="AAA"/>
    <property type="match status" value="2"/>
</dbReference>
<dbReference type="PROSITE" id="PS00211">
    <property type="entry name" value="ABC_TRANSPORTER_1"/>
    <property type="match status" value="2"/>
</dbReference>
<dbReference type="GO" id="GO:0015749">
    <property type="term" value="P:monosaccharide transmembrane transport"/>
    <property type="evidence" value="ECO:0007669"/>
    <property type="project" value="UniProtKB-ARBA"/>
</dbReference>
<dbReference type="FunFam" id="3.40.50.300:FF:000126">
    <property type="entry name" value="Galactose/methyl galactoside import ATP-binding protein MglA"/>
    <property type="match status" value="1"/>
</dbReference>
<dbReference type="Proteomes" id="UP000297900">
    <property type="component" value="Unassembled WGS sequence"/>
</dbReference>
<evidence type="ECO:0000256" key="7">
    <source>
        <dbReference type="ARBA" id="ARBA00022741"/>
    </source>
</evidence>
<sequence>MATQLLEMKGIDKSFSDVKVLQQAQFSLDSGEVHALMGENGAGKSTLMKILNGIYARDGGTVNVKGAEQSLSTPSAAQQLGIVMIHQELNLIPHLTVMENIFLGREFTYGPTKLIDWRKMKRESTRFLSQLGLAIDPDTVVEELSVGQQQMVEIAKALSKNTEILVLDEPTAALTDREIEALFHVIASLKKSGVGMIYISHRMEEIFRICDRITVMRDGRYVGTERVAETDMDQIVKMMVGREIKDRFPKVDITLGEDKLNVAGLSRKGVLHDISFSVRAGEIVGIAGLMGAGRTELAKALFGVDPIDRGTISVNGKPTSIRKPIDAIRAGIALVTEDRKDEGLLLPMSVSDNLSMPNLATVSNLGILSGAKERELSDKMMKSLFIKASSGAQPVGSLSGGNQQKVVIGKWLATNPQVLILDEPTRGVDIGAKKEIYDLMNKLAADGVAILMISSELPEVLGMSDRILVMHEGKITGQFSKKEATQENIMMSATGGGEPHAAS</sequence>
<keyword evidence="10" id="KW-0472">Membrane</keyword>
<proteinExistence type="predicted"/>
<dbReference type="PANTHER" id="PTHR43790">
    <property type="entry name" value="CARBOHYDRATE TRANSPORT ATP-BINDING PROTEIN MG119-RELATED"/>
    <property type="match status" value="1"/>
</dbReference>
<evidence type="ECO:0000313" key="12">
    <source>
        <dbReference type="EMBL" id="TFE23394.1"/>
    </source>
</evidence>
<dbReference type="PROSITE" id="PS50893">
    <property type="entry name" value="ABC_TRANSPORTER_2"/>
    <property type="match status" value="2"/>
</dbReference>
<evidence type="ECO:0000256" key="8">
    <source>
        <dbReference type="ARBA" id="ARBA00022840"/>
    </source>
</evidence>
<dbReference type="EMBL" id="SOMN01000035">
    <property type="protein sequence ID" value="TFE23394.1"/>
    <property type="molecule type" value="Genomic_DNA"/>
</dbReference>
<evidence type="ECO:0000259" key="11">
    <source>
        <dbReference type="PROSITE" id="PS50893"/>
    </source>
</evidence>
<comment type="caution">
    <text evidence="12">The sequence shown here is derived from an EMBL/GenBank/DDBJ whole genome shotgun (WGS) entry which is preliminary data.</text>
</comment>
<evidence type="ECO:0000256" key="3">
    <source>
        <dbReference type="ARBA" id="ARBA00022448"/>
    </source>
</evidence>
<evidence type="ECO:0000256" key="1">
    <source>
        <dbReference type="ARBA" id="ARBA00004202"/>
    </source>
</evidence>
<dbReference type="GO" id="GO:0005524">
    <property type="term" value="F:ATP binding"/>
    <property type="evidence" value="ECO:0007669"/>
    <property type="project" value="UniProtKB-KW"/>
</dbReference>
<dbReference type="Gene3D" id="3.40.50.300">
    <property type="entry name" value="P-loop containing nucleotide triphosphate hydrolases"/>
    <property type="match status" value="2"/>
</dbReference>
<dbReference type="AlphaFoldDB" id="A0A4Y8LR90"/>
<feature type="domain" description="ABC transporter" evidence="11">
    <location>
        <begin position="255"/>
        <end position="497"/>
    </location>
</feature>
<evidence type="ECO:0000256" key="2">
    <source>
        <dbReference type="ARBA" id="ARBA00004533"/>
    </source>
</evidence>
<keyword evidence="13" id="KW-1185">Reference proteome</keyword>
<keyword evidence="8 12" id="KW-0067">ATP-binding</keyword>
<keyword evidence="4" id="KW-1003">Cell membrane</keyword>
<dbReference type="InterPro" id="IPR003439">
    <property type="entry name" value="ABC_transporter-like_ATP-bd"/>
</dbReference>
<dbReference type="InterPro" id="IPR017871">
    <property type="entry name" value="ABC_transporter-like_CS"/>
</dbReference>
<dbReference type="Pfam" id="PF00005">
    <property type="entry name" value="ABC_tran"/>
    <property type="match status" value="2"/>
</dbReference>
<dbReference type="PANTHER" id="PTHR43790:SF3">
    <property type="entry name" value="D-ALLOSE IMPORT ATP-BINDING PROTEIN ALSA-RELATED"/>
    <property type="match status" value="1"/>
</dbReference>
<evidence type="ECO:0000256" key="4">
    <source>
        <dbReference type="ARBA" id="ARBA00022475"/>
    </source>
</evidence>
<dbReference type="CDD" id="cd03215">
    <property type="entry name" value="ABC_Carb_Monos_II"/>
    <property type="match status" value="1"/>
</dbReference>
<dbReference type="FunFam" id="3.40.50.300:FF:000127">
    <property type="entry name" value="Ribose import ATP-binding protein RbsA"/>
    <property type="match status" value="1"/>
</dbReference>
<accession>A0A4Y8LR90</accession>
<evidence type="ECO:0000256" key="5">
    <source>
        <dbReference type="ARBA" id="ARBA00022597"/>
    </source>
</evidence>
<dbReference type="InterPro" id="IPR050107">
    <property type="entry name" value="ABC_carbohydrate_import_ATPase"/>
</dbReference>
<organism evidence="12 13">
    <name type="scientific">Cohnella luojiensis</name>
    <dbReference type="NCBI Taxonomy" id="652876"/>
    <lineage>
        <taxon>Bacteria</taxon>
        <taxon>Bacillati</taxon>
        <taxon>Bacillota</taxon>
        <taxon>Bacilli</taxon>
        <taxon>Bacillales</taxon>
        <taxon>Paenibacillaceae</taxon>
        <taxon>Cohnella</taxon>
    </lineage>
</organism>
<evidence type="ECO:0000256" key="10">
    <source>
        <dbReference type="ARBA" id="ARBA00023136"/>
    </source>
</evidence>
<name>A0A4Y8LR90_9BACL</name>